<keyword evidence="10 11" id="KW-0694">RNA-binding</keyword>
<evidence type="ECO:0000259" key="13">
    <source>
        <dbReference type="Pfam" id="PF01743"/>
    </source>
</evidence>
<dbReference type="AlphaFoldDB" id="A0A2U3K953"/>
<evidence type="ECO:0000256" key="4">
    <source>
        <dbReference type="ARBA" id="ARBA00022679"/>
    </source>
</evidence>
<dbReference type="CDD" id="cd05398">
    <property type="entry name" value="NT_ClassII-CCAase"/>
    <property type="match status" value="1"/>
</dbReference>
<proteinExistence type="inferred from homology"/>
<evidence type="ECO:0000256" key="1">
    <source>
        <dbReference type="ARBA" id="ARBA00001946"/>
    </source>
</evidence>
<evidence type="ECO:0000256" key="11">
    <source>
        <dbReference type="RuleBase" id="RU003953"/>
    </source>
</evidence>
<accession>A0A2U3K953</accession>
<comment type="cofactor">
    <cofactor evidence="1">
        <name>Mg(2+)</name>
        <dbReference type="ChEBI" id="CHEBI:18420"/>
    </cofactor>
</comment>
<protein>
    <submittedName>
        <fullName evidence="14">Polynucleotide adenylyltransferase</fullName>
    </submittedName>
</protein>
<dbReference type="InterPro" id="IPR002646">
    <property type="entry name" value="PolA_pol_head_dom"/>
</dbReference>
<dbReference type="GO" id="GO:0046872">
    <property type="term" value="F:metal ion binding"/>
    <property type="evidence" value="ECO:0007669"/>
    <property type="project" value="UniProtKB-KW"/>
</dbReference>
<keyword evidence="7" id="KW-0479">Metal-binding</keyword>
<evidence type="ECO:0000256" key="12">
    <source>
        <dbReference type="SAM" id="MobiDB-lite"/>
    </source>
</evidence>
<dbReference type="Gene3D" id="1.10.3090.10">
    <property type="entry name" value="cca-adding enzyme, domain 2"/>
    <property type="match status" value="1"/>
</dbReference>
<feature type="domain" description="Poly A polymerase head" evidence="13">
    <location>
        <begin position="34"/>
        <end position="161"/>
    </location>
</feature>
<evidence type="ECO:0000313" key="15">
    <source>
        <dbReference type="Proteomes" id="UP000238701"/>
    </source>
</evidence>
<evidence type="ECO:0000256" key="6">
    <source>
        <dbReference type="ARBA" id="ARBA00022695"/>
    </source>
</evidence>
<dbReference type="GO" id="GO:0008033">
    <property type="term" value="P:tRNA processing"/>
    <property type="evidence" value="ECO:0007669"/>
    <property type="project" value="UniProtKB-KW"/>
</dbReference>
<dbReference type="PANTHER" id="PTHR47788">
    <property type="entry name" value="POLYA POLYMERASE"/>
    <property type="match status" value="1"/>
</dbReference>
<keyword evidence="9" id="KW-0460">Magnesium</keyword>
<sequence length="529" mass="58435">MADYIYTMELRLTPDQLKGVGLVQGVARAAGMNLYLTGGAIRDLISGFAIRDLDFTVQGNPLKLQKDLEKAGAKITAVEEEVRTIFLSLPGNARAEISMARTEQYEKTGKPPLVAPATIHEDLRRRDFSVNAMALSLNEGSRGLLLDPFNGVADIEAKLIRILHNYSFLEDPSRLIRATRFAARFHWPLEERTQARYNAAKEGKYIDYILRSSIGHEIAALAHEDDPLHVLKMLEKEGWLEILHPRWTSAKVDTNGLGQLLKTRQQMVDLGYAPDAGPAVMYFLTSRFTTSDISDLQRLIPRKDLVEAWRDIEDHAKELAKRLMGKEAATPSRTWTLLSAARPEMILFLAVTARQQSVQQKIRNYLTKWRQVQQKIPLPEMTELLITPQLPVYPKIAHDVFMLLLDGKLRSRTETLKFLKPFAPPPPPPPPAPRRGRIAKAAGVAAAAAPAKAGSKPGKKSAAAAAVAVAPAPPPKPAAKPKAPEKTKAARPVPKPAKPVHKPAKPVHKPAKKPKAKAPAKNAKGKKRR</sequence>
<reference evidence="15" key="1">
    <citation type="submission" date="2018-02" db="EMBL/GenBank/DDBJ databases">
        <authorList>
            <person name="Hausmann B."/>
        </authorList>
    </citation>
    <scope>NUCLEOTIDE SEQUENCE [LARGE SCALE GENOMIC DNA]</scope>
    <source>
        <strain evidence="15">Peat soil MAG SbA1</strain>
    </source>
</reference>
<evidence type="ECO:0000256" key="10">
    <source>
        <dbReference type="ARBA" id="ARBA00022884"/>
    </source>
</evidence>
<evidence type="ECO:0000256" key="7">
    <source>
        <dbReference type="ARBA" id="ARBA00022723"/>
    </source>
</evidence>
<dbReference type="GO" id="GO:0016779">
    <property type="term" value="F:nucleotidyltransferase activity"/>
    <property type="evidence" value="ECO:0007669"/>
    <property type="project" value="UniProtKB-KW"/>
</dbReference>
<dbReference type="Pfam" id="PF01743">
    <property type="entry name" value="PolyA_pol"/>
    <property type="match status" value="1"/>
</dbReference>
<dbReference type="InterPro" id="IPR043519">
    <property type="entry name" value="NT_sf"/>
</dbReference>
<evidence type="ECO:0000256" key="8">
    <source>
        <dbReference type="ARBA" id="ARBA00022741"/>
    </source>
</evidence>
<feature type="compositionally biased region" description="Low complexity" evidence="12">
    <location>
        <begin position="439"/>
        <end position="470"/>
    </location>
</feature>
<feature type="region of interest" description="Disordered" evidence="12">
    <location>
        <begin position="418"/>
        <end position="529"/>
    </location>
</feature>
<keyword evidence="3" id="KW-0820">tRNA-binding</keyword>
<dbReference type="Gene3D" id="3.30.460.10">
    <property type="entry name" value="Beta Polymerase, domain 2"/>
    <property type="match status" value="1"/>
</dbReference>
<feature type="compositionally biased region" description="Basic residues" evidence="12">
    <location>
        <begin position="498"/>
        <end position="529"/>
    </location>
</feature>
<keyword evidence="5" id="KW-0819">tRNA processing</keyword>
<dbReference type="PANTHER" id="PTHR47788:SF1">
    <property type="entry name" value="A-ADDING TRNA NUCLEOTIDYLTRANSFERASE"/>
    <property type="match status" value="1"/>
</dbReference>
<dbReference type="InterPro" id="IPR052390">
    <property type="entry name" value="tRNA_nt/polyA_polymerase"/>
</dbReference>
<organism evidence="14 15">
    <name type="scientific">Candidatus Sulfotelmatobacter kueseliae</name>
    <dbReference type="NCBI Taxonomy" id="2042962"/>
    <lineage>
        <taxon>Bacteria</taxon>
        <taxon>Pseudomonadati</taxon>
        <taxon>Acidobacteriota</taxon>
        <taxon>Terriglobia</taxon>
        <taxon>Terriglobales</taxon>
        <taxon>Candidatus Korobacteraceae</taxon>
        <taxon>Candidatus Sulfotelmatobacter</taxon>
    </lineage>
</organism>
<keyword evidence="8" id="KW-0547">Nucleotide-binding</keyword>
<dbReference type="OrthoDB" id="9805698at2"/>
<evidence type="ECO:0000256" key="5">
    <source>
        <dbReference type="ARBA" id="ARBA00022694"/>
    </source>
</evidence>
<evidence type="ECO:0000256" key="9">
    <source>
        <dbReference type="ARBA" id="ARBA00022842"/>
    </source>
</evidence>
<keyword evidence="6 14" id="KW-0548">Nucleotidyltransferase</keyword>
<gene>
    <name evidence="14" type="ORF">SBA1_150039</name>
</gene>
<name>A0A2U3K953_9BACT</name>
<dbReference type="GO" id="GO:0000166">
    <property type="term" value="F:nucleotide binding"/>
    <property type="evidence" value="ECO:0007669"/>
    <property type="project" value="UniProtKB-KW"/>
</dbReference>
<evidence type="ECO:0000313" key="14">
    <source>
        <dbReference type="EMBL" id="SPF36185.1"/>
    </source>
</evidence>
<evidence type="ECO:0000256" key="3">
    <source>
        <dbReference type="ARBA" id="ARBA00022555"/>
    </source>
</evidence>
<keyword evidence="4 11" id="KW-0808">Transferase</keyword>
<dbReference type="GO" id="GO:0000049">
    <property type="term" value="F:tRNA binding"/>
    <property type="evidence" value="ECO:0007669"/>
    <property type="project" value="UniProtKB-KW"/>
</dbReference>
<comment type="similarity">
    <text evidence="2 11">Belongs to the tRNA nucleotidyltransferase/poly(A) polymerase family.</text>
</comment>
<dbReference type="EMBL" id="OMOD01000057">
    <property type="protein sequence ID" value="SPF36185.1"/>
    <property type="molecule type" value="Genomic_DNA"/>
</dbReference>
<dbReference type="SUPFAM" id="SSF81891">
    <property type="entry name" value="Poly A polymerase C-terminal region-like"/>
    <property type="match status" value="1"/>
</dbReference>
<dbReference type="Proteomes" id="UP000238701">
    <property type="component" value="Unassembled WGS sequence"/>
</dbReference>
<evidence type="ECO:0000256" key="2">
    <source>
        <dbReference type="ARBA" id="ARBA00007265"/>
    </source>
</evidence>
<feature type="compositionally biased region" description="Pro residues" evidence="12">
    <location>
        <begin position="422"/>
        <end position="433"/>
    </location>
</feature>
<dbReference type="SUPFAM" id="SSF81301">
    <property type="entry name" value="Nucleotidyltransferase"/>
    <property type="match status" value="1"/>
</dbReference>